<organism evidence="7 8">
    <name type="scientific">Cesiribacter andamanensis AMV16</name>
    <dbReference type="NCBI Taxonomy" id="1279009"/>
    <lineage>
        <taxon>Bacteria</taxon>
        <taxon>Pseudomonadati</taxon>
        <taxon>Bacteroidota</taxon>
        <taxon>Cytophagia</taxon>
        <taxon>Cytophagales</taxon>
        <taxon>Cesiribacteraceae</taxon>
        <taxon>Cesiribacter</taxon>
    </lineage>
</organism>
<feature type="transmembrane region" description="Helical" evidence="6">
    <location>
        <begin position="9"/>
        <end position="27"/>
    </location>
</feature>
<dbReference type="OrthoDB" id="9793390at2"/>
<dbReference type="STRING" id="1279009.ADICEAN_04096"/>
<protein>
    <submittedName>
        <fullName evidence="7">Sporulation integral membrane protein YtvI</fullName>
    </submittedName>
</protein>
<dbReference type="eggNOG" id="COG0628">
    <property type="taxonomic scope" value="Bacteria"/>
</dbReference>
<evidence type="ECO:0000256" key="4">
    <source>
        <dbReference type="ARBA" id="ARBA00022989"/>
    </source>
</evidence>
<evidence type="ECO:0000256" key="1">
    <source>
        <dbReference type="ARBA" id="ARBA00004141"/>
    </source>
</evidence>
<name>M7MWK4_9BACT</name>
<keyword evidence="3 6" id="KW-0812">Transmembrane</keyword>
<evidence type="ECO:0000256" key="2">
    <source>
        <dbReference type="ARBA" id="ARBA00009773"/>
    </source>
</evidence>
<dbReference type="AlphaFoldDB" id="M7MWK4"/>
<evidence type="ECO:0000256" key="3">
    <source>
        <dbReference type="ARBA" id="ARBA00022692"/>
    </source>
</evidence>
<evidence type="ECO:0000256" key="6">
    <source>
        <dbReference type="SAM" id="Phobius"/>
    </source>
</evidence>
<feature type="transmembrane region" description="Helical" evidence="6">
    <location>
        <begin position="33"/>
        <end position="51"/>
    </location>
</feature>
<dbReference type="EMBL" id="AODQ01000188">
    <property type="protein sequence ID" value="EMR00783.1"/>
    <property type="molecule type" value="Genomic_DNA"/>
</dbReference>
<dbReference type="GO" id="GO:0016020">
    <property type="term" value="C:membrane"/>
    <property type="evidence" value="ECO:0007669"/>
    <property type="project" value="UniProtKB-SubCell"/>
</dbReference>
<keyword evidence="5 6" id="KW-0472">Membrane</keyword>
<accession>M7MWK4</accession>
<dbReference type="InterPro" id="IPR002549">
    <property type="entry name" value="AI-2E-like"/>
</dbReference>
<dbReference type="Pfam" id="PF01594">
    <property type="entry name" value="AI-2E_transport"/>
    <property type="match status" value="1"/>
</dbReference>
<gene>
    <name evidence="7" type="ORF">ADICEAN_04096</name>
</gene>
<keyword evidence="8" id="KW-1185">Reference proteome</keyword>
<comment type="caution">
    <text evidence="7">The sequence shown here is derived from an EMBL/GenBank/DDBJ whole genome shotgun (WGS) entry which is preliminary data.</text>
</comment>
<dbReference type="Proteomes" id="UP000011910">
    <property type="component" value="Unassembled WGS sequence"/>
</dbReference>
<reference evidence="7 8" key="1">
    <citation type="journal article" date="2013" name="Genome Announc.">
        <title>Draft Genome Sequence of Cesiribacter andamanensis Strain AMV16T, Isolated from a Soil Sample from a Mud Volcano in the Andaman Islands, India.</title>
        <authorList>
            <person name="Shivaji S."/>
            <person name="Ara S."/>
            <person name="Begum Z."/>
            <person name="Srinivas T.N."/>
            <person name="Singh A."/>
            <person name="Kumar Pinnaka A."/>
        </authorList>
    </citation>
    <scope>NUCLEOTIDE SEQUENCE [LARGE SCALE GENOMIC DNA]</scope>
    <source>
        <strain evidence="7 8">AMV16</strain>
    </source>
</reference>
<dbReference type="RefSeq" id="WP_009197471.1">
    <property type="nucleotide sequence ID" value="NZ_AODQ01000188.1"/>
</dbReference>
<comment type="similarity">
    <text evidence="2">Belongs to the autoinducer-2 exporter (AI-2E) (TC 2.A.86) family.</text>
</comment>
<evidence type="ECO:0000313" key="7">
    <source>
        <dbReference type="EMBL" id="EMR00783.1"/>
    </source>
</evidence>
<proteinExistence type="inferred from homology"/>
<keyword evidence="4 6" id="KW-1133">Transmembrane helix</keyword>
<sequence length="153" mass="17414">MSYHIRTKPLLRAVLIFLTVWAFFAGIYYAKPFLSPLVFAGLFAMLLWPICRKLEAWGVNDKLAALLSVLLFVAVFFGVGFLLSNQIKGFVEQLPQMQEAFEQRLEDAKIFIEDTFGISEERQEKALSEQGSQRGRQLGQQAAFISSMRWANS</sequence>
<evidence type="ECO:0000256" key="5">
    <source>
        <dbReference type="ARBA" id="ARBA00023136"/>
    </source>
</evidence>
<comment type="subcellular location">
    <subcellularLocation>
        <location evidence="1">Membrane</location>
        <topology evidence="1">Multi-pass membrane protein</topology>
    </subcellularLocation>
</comment>
<evidence type="ECO:0000313" key="8">
    <source>
        <dbReference type="Proteomes" id="UP000011910"/>
    </source>
</evidence>
<feature type="transmembrane region" description="Helical" evidence="6">
    <location>
        <begin position="63"/>
        <end position="83"/>
    </location>
</feature>